<keyword evidence="4" id="KW-1185">Reference proteome</keyword>
<evidence type="ECO:0000256" key="1">
    <source>
        <dbReference type="ARBA" id="ARBA00022801"/>
    </source>
</evidence>
<dbReference type="SUPFAM" id="SSF56317">
    <property type="entry name" value="Carbon-nitrogen hydrolase"/>
    <property type="match status" value="1"/>
</dbReference>
<dbReference type="KEGG" id="tra:Trad_2173"/>
<dbReference type="InterPro" id="IPR036526">
    <property type="entry name" value="C-N_Hydrolase_sf"/>
</dbReference>
<dbReference type="PANTHER" id="PTHR43674">
    <property type="entry name" value="NITRILASE C965.09-RELATED"/>
    <property type="match status" value="1"/>
</dbReference>
<reference evidence="3 4" key="2">
    <citation type="journal article" date="2011" name="Stand. Genomic Sci.">
        <title>Complete genome sequence of Truepera radiovictrix type strain (RQ-24).</title>
        <authorList>
            <person name="Ivanova N."/>
            <person name="Rohde C."/>
            <person name="Munk C."/>
            <person name="Nolan M."/>
            <person name="Lucas S."/>
            <person name="Del Rio T.G."/>
            <person name="Tice H."/>
            <person name="Deshpande S."/>
            <person name="Cheng J.F."/>
            <person name="Tapia R."/>
            <person name="Han C."/>
            <person name="Goodwin L."/>
            <person name="Pitluck S."/>
            <person name="Liolios K."/>
            <person name="Mavromatis K."/>
            <person name="Mikhailova N."/>
            <person name="Pati A."/>
            <person name="Chen A."/>
            <person name="Palaniappan K."/>
            <person name="Land M."/>
            <person name="Hauser L."/>
            <person name="Chang Y.J."/>
            <person name="Jeffries C.D."/>
            <person name="Brambilla E."/>
            <person name="Rohde M."/>
            <person name="Goker M."/>
            <person name="Tindall B.J."/>
            <person name="Woyke T."/>
            <person name="Bristow J."/>
            <person name="Eisen J.A."/>
            <person name="Markowitz V."/>
            <person name="Hugenholtz P."/>
            <person name="Kyrpides N.C."/>
            <person name="Klenk H.P."/>
            <person name="Lapidus A."/>
        </authorList>
    </citation>
    <scope>NUCLEOTIDE SEQUENCE [LARGE SCALE GENOMIC DNA]</scope>
    <source>
        <strain evidence="4">DSM 17093 / CIP 108686 / LMG 22925 / RQ-24</strain>
    </source>
</reference>
<protein>
    <submittedName>
        <fullName evidence="3">Nitrilase/cyanide hydratase and apolipoprotein N-acyltransferase</fullName>
    </submittedName>
</protein>
<dbReference type="HOGENOM" id="CLU_030130_3_6_0"/>
<dbReference type="GO" id="GO:0050126">
    <property type="term" value="F:N-carbamoylputrescine amidase activity"/>
    <property type="evidence" value="ECO:0007669"/>
    <property type="project" value="TreeGrafter"/>
</dbReference>
<dbReference type="Gene3D" id="3.60.110.10">
    <property type="entry name" value="Carbon-nitrogen hydrolase"/>
    <property type="match status" value="1"/>
</dbReference>
<sequence>MIRHALVQFKPHKSQGERNAARLAEVIAQLAGEGVDVLTLPETALTGYFLQAGVREQALTAAEMLALLQRAVRAAGRSEPLDICVGFYERDGGHFYNSALYAELNTPQAGIRHVHRKLFLPTYGVFDEERYVSRGWRLDAFDTRFGRAGMLICEDAWHTSTAAVLALKGADVLYIPTASPVRDLTGAEPANVQRWEDTAKGIAGEHGVYVVTTCLTGFEGGKGFSGGSHVMDPYGALIARAPLFHEHLLLTDLHLESIQAARYENPLLADLRANLPELVRAFQEVSQ</sequence>
<feature type="domain" description="CN hydrolase" evidence="2">
    <location>
        <begin position="2"/>
        <end position="255"/>
    </location>
</feature>
<dbReference type="Pfam" id="PF00795">
    <property type="entry name" value="CN_hydrolase"/>
    <property type="match status" value="1"/>
</dbReference>
<dbReference type="AlphaFoldDB" id="D7CRV8"/>
<dbReference type="GO" id="GO:0033388">
    <property type="term" value="P:putrescine biosynthetic process from arginine"/>
    <property type="evidence" value="ECO:0007669"/>
    <property type="project" value="TreeGrafter"/>
</dbReference>
<dbReference type="eggNOG" id="COG0388">
    <property type="taxonomic scope" value="Bacteria"/>
</dbReference>
<dbReference type="OrthoDB" id="9811121at2"/>
<dbReference type="STRING" id="649638.Trad_2173"/>
<dbReference type="PROSITE" id="PS50263">
    <property type="entry name" value="CN_HYDROLASE"/>
    <property type="match status" value="1"/>
</dbReference>
<evidence type="ECO:0000259" key="2">
    <source>
        <dbReference type="PROSITE" id="PS50263"/>
    </source>
</evidence>
<name>D7CRV8_TRURR</name>
<dbReference type="Proteomes" id="UP000000379">
    <property type="component" value="Chromosome"/>
</dbReference>
<dbReference type="RefSeq" id="WP_013178650.1">
    <property type="nucleotide sequence ID" value="NC_014221.1"/>
</dbReference>
<evidence type="ECO:0000313" key="4">
    <source>
        <dbReference type="Proteomes" id="UP000000379"/>
    </source>
</evidence>
<keyword evidence="1" id="KW-0378">Hydrolase</keyword>
<dbReference type="InterPro" id="IPR003010">
    <property type="entry name" value="C-N_Hydrolase"/>
</dbReference>
<evidence type="ECO:0000313" key="3">
    <source>
        <dbReference type="EMBL" id="ADI15286.1"/>
    </source>
</evidence>
<organism evidence="3 4">
    <name type="scientific">Truepera radiovictrix (strain DSM 17093 / CIP 108686 / LMG 22925 / RQ-24)</name>
    <dbReference type="NCBI Taxonomy" id="649638"/>
    <lineage>
        <taxon>Bacteria</taxon>
        <taxon>Thermotogati</taxon>
        <taxon>Deinococcota</taxon>
        <taxon>Deinococci</taxon>
        <taxon>Trueperales</taxon>
        <taxon>Trueperaceae</taxon>
        <taxon>Truepera</taxon>
    </lineage>
</organism>
<dbReference type="PANTHER" id="PTHR43674:SF2">
    <property type="entry name" value="BETA-UREIDOPROPIONASE"/>
    <property type="match status" value="1"/>
</dbReference>
<accession>D7CRV8</accession>
<dbReference type="EMBL" id="CP002049">
    <property type="protein sequence ID" value="ADI15286.1"/>
    <property type="molecule type" value="Genomic_DNA"/>
</dbReference>
<proteinExistence type="predicted"/>
<dbReference type="InterPro" id="IPR050345">
    <property type="entry name" value="Aliph_Amidase/BUP"/>
</dbReference>
<gene>
    <name evidence="3" type="ordered locus">Trad_2173</name>
</gene>
<reference evidence="4" key="1">
    <citation type="submission" date="2010-05" db="EMBL/GenBank/DDBJ databases">
        <title>The complete genome of Truepera radiovictris DSM 17093.</title>
        <authorList>
            <consortium name="US DOE Joint Genome Institute (JGI-PGF)"/>
            <person name="Lucas S."/>
            <person name="Copeland A."/>
            <person name="Lapidus A."/>
            <person name="Glavina del Rio T."/>
            <person name="Dalin E."/>
            <person name="Tice H."/>
            <person name="Bruce D."/>
            <person name="Goodwin L."/>
            <person name="Pitluck S."/>
            <person name="Kyrpides N."/>
            <person name="Mavromatis K."/>
            <person name="Ovchinnikova G."/>
            <person name="Munk A.C."/>
            <person name="Detter J.C."/>
            <person name="Han C."/>
            <person name="Tapia R."/>
            <person name="Land M."/>
            <person name="Hauser L."/>
            <person name="Markowitz V."/>
            <person name="Cheng J.-F."/>
            <person name="Hugenholtz P."/>
            <person name="Woyke T."/>
            <person name="Wu D."/>
            <person name="Tindall B."/>
            <person name="Pomrenke H.G."/>
            <person name="Brambilla E."/>
            <person name="Klenk H.-P."/>
            <person name="Eisen J.A."/>
        </authorList>
    </citation>
    <scope>NUCLEOTIDE SEQUENCE [LARGE SCALE GENOMIC DNA]</scope>
    <source>
        <strain evidence="4">DSM 17093 / CIP 108686 / LMG 22925 / RQ-24</strain>
    </source>
</reference>